<dbReference type="EC" id="3.5.1.19" evidence="6"/>
<dbReference type="GO" id="GO:0008936">
    <property type="term" value="F:nicotinamidase activity"/>
    <property type="evidence" value="ECO:0007669"/>
    <property type="project" value="UniProtKB-EC"/>
</dbReference>
<keyword evidence="2" id="KW-0662">Pyridine nucleotide biosynthesis</keyword>
<dbReference type="EMBL" id="ADLT01000017">
    <property type="protein sequence ID" value="EHO63371.1"/>
    <property type="molecule type" value="Genomic_DNA"/>
</dbReference>
<protein>
    <recommendedName>
        <fullName evidence="6">nicotinamidase</fullName>
        <ecNumber evidence="6">3.5.1.19</ecNumber>
    </recommendedName>
    <alternativeName>
        <fullName evidence="7">Nicotinamide deamidase</fullName>
    </alternativeName>
</protein>
<dbReference type="PATRIC" id="fig|742743.3.peg.806"/>
<name>H1CZK3_9FIRM</name>
<dbReference type="RefSeq" id="WP_008859300.1">
    <property type="nucleotide sequence ID" value="NZ_JH591187.1"/>
</dbReference>
<dbReference type="AlphaFoldDB" id="H1CZK3"/>
<evidence type="ECO:0000259" key="8">
    <source>
        <dbReference type="Pfam" id="PF00857"/>
    </source>
</evidence>
<dbReference type="HOGENOM" id="CLU_068979_13_1_9"/>
<evidence type="ECO:0000256" key="1">
    <source>
        <dbReference type="ARBA" id="ARBA00006336"/>
    </source>
</evidence>
<keyword evidence="10" id="KW-1185">Reference proteome</keyword>
<comment type="similarity">
    <text evidence="1">Belongs to the isochorismatase family.</text>
</comment>
<dbReference type="PANTHER" id="PTHR11080">
    <property type="entry name" value="PYRAZINAMIDASE/NICOTINAMIDASE"/>
    <property type="match status" value="1"/>
</dbReference>
<dbReference type="STRING" id="742743.HMPREF9453_00796"/>
<dbReference type="Pfam" id="PF00857">
    <property type="entry name" value="Isochorismatase"/>
    <property type="match status" value="1"/>
</dbReference>
<organism evidence="9 10">
    <name type="scientific">Dialister succinatiphilus YIT 11850</name>
    <dbReference type="NCBI Taxonomy" id="742743"/>
    <lineage>
        <taxon>Bacteria</taxon>
        <taxon>Bacillati</taxon>
        <taxon>Bacillota</taxon>
        <taxon>Negativicutes</taxon>
        <taxon>Veillonellales</taxon>
        <taxon>Veillonellaceae</taxon>
        <taxon>Dialister</taxon>
    </lineage>
</organism>
<dbReference type="InterPro" id="IPR052347">
    <property type="entry name" value="Isochorismatase_Nicotinamidase"/>
</dbReference>
<dbReference type="SUPFAM" id="SSF52499">
    <property type="entry name" value="Isochorismatase-like hydrolases"/>
    <property type="match status" value="1"/>
</dbReference>
<comment type="pathway">
    <text evidence="5">Cofactor biosynthesis; nicotinate biosynthesis; nicotinate from nicotinamide: step 1/1.</text>
</comment>
<keyword evidence="4" id="KW-0378">Hydrolase</keyword>
<dbReference type="Proteomes" id="UP000003277">
    <property type="component" value="Unassembled WGS sequence"/>
</dbReference>
<dbReference type="InterPro" id="IPR000868">
    <property type="entry name" value="Isochorismatase-like_dom"/>
</dbReference>
<dbReference type="GO" id="GO:0019363">
    <property type="term" value="P:pyridine nucleotide biosynthetic process"/>
    <property type="evidence" value="ECO:0007669"/>
    <property type="project" value="UniProtKB-KW"/>
</dbReference>
<evidence type="ECO:0000256" key="2">
    <source>
        <dbReference type="ARBA" id="ARBA00022642"/>
    </source>
</evidence>
<dbReference type="OrthoDB" id="9796485at2"/>
<sequence>MDDLVIVDCQYDFIDGTLACGHSHEAVAELVRFINSHPVRCLYTSDWHSPSNGSFKVNGGIWPVHCVAGTKGAELDPAFTEQVKKKENRPSSENRFLKGQDDKVEEYSAFNGVNQEGKRLGDEASSHVYVGGIASEYCVKETVLSLLASGRKVTLLVKGLGYVSEKDHAKTLKELKEKGVTLLEE</sequence>
<evidence type="ECO:0000256" key="4">
    <source>
        <dbReference type="ARBA" id="ARBA00022801"/>
    </source>
</evidence>
<evidence type="ECO:0000256" key="6">
    <source>
        <dbReference type="ARBA" id="ARBA00039017"/>
    </source>
</evidence>
<reference evidence="9 10" key="1">
    <citation type="submission" date="2011-11" db="EMBL/GenBank/DDBJ databases">
        <title>The Genome Sequence of Dialister succinatiphilus YIT 11850.</title>
        <authorList>
            <consortium name="The Broad Institute Genome Sequencing Platform"/>
            <person name="Earl A."/>
            <person name="Ward D."/>
            <person name="Feldgarden M."/>
            <person name="Gevers D."/>
            <person name="Morotomi M."/>
            <person name="Young S.K."/>
            <person name="Zeng Q."/>
            <person name="Gargeya S."/>
            <person name="Fitzgerald M."/>
            <person name="Haas B."/>
            <person name="Abouelleil A."/>
            <person name="Alvarado L."/>
            <person name="Arachchi H.M."/>
            <person name="Berlin A."/>
            <person name="Brown A."/>
            <person name="Chapman S.B."/>
            <person name="Dunbar C."/>
            <person name="Gearin G."/>
            <person name="Goldberg J."/>
            <person name="Griggs A."/>
            <person name="Gujja S."/>
            <person name="Heiman D."/>
            <person name="Howarth C."/>
            <person name="Lui A."/>
            <person name="MacDonald P.J.P."/>
            <person name="Montmayeur A."/>
            <person name="Murphy C."/>
            <person name="Neiman D."/>
            <person name="Pearson M."/>
            <person name="Priest M."/>
            <person name="Roberts A."/>
            <person name="Saif S."/>
            <person name="Shea T."/>
            <person name="Sisk P."/>
            <person name="Stolte C."/>
            <person name="Sykes S."/>
            <person name="Wortman J."/>
            <person name="Nusbaum C."/>
            <person name="Birren B."/>
        </authorList>
    </citation>
    <scope>NUCLEOTIDE SEQUENCE [LARGE SCALE GENOMIC DNA]</scope>
    <source>
        <strain evidence="9 10">YIT 11850</strain>
    </source>
</reference>
<evidence type="ECO:0000256" key="5">
    <source>
        <dbReference type="ARBA" id="ARBA00037900"/>
    </source>
</evidence>
<evidence type="ECO:0000256" key="7">
    <source>
        <dbReference type="ARBA" id="ARBA00043224"/>
    </source>
</evidence>
<proteinExistence type="inferred from homology"/>
<evidence type="ECO:0000313" key="9">
    <source>
        <dbReference type="EMBL" id="EHO63371.1"/>
    </source>
</evidence>
<gene>
    <name evidence="9" type="ORF">HMPREF9453_00796</name>
</gene>
<evidence type="ECO:0000256" key="3">
    <source>
        <dbReference type="ARBA" id="ARBA00022723"/>
    </source>
</evidence>
<dbReference type="Gene3D" id="3.40.50.850">
    <property type="entry name" value="Isochorismatase-like"/>
    <property type="match status" value="1"/>
</dbReference>
<dbReference type="GO" id="GO:0046872">
    <property type="term" value="F:metal ion binding"/>
    <property type="evidence" value="ECO:0007669"/>
    <property type="project" value="UniProtKB-KW"/>
</dbReference>
<evidence type="ECO:0000313" key="10">
    <source>
        <dbReference type="Proteomes" id="UP000003277"/>
    </source>
</evidence>
<feature type="domain" description="Isochorismatase-like" evidence="8">
    <location>
        <begin position="4"/>
        <end position="183"/>
    </location>
</feature>
<accession>H1CZK3</accession>
<dbReference type="InterPro" id="IPR036380">
    <property type="entry name" value="Isochorismatase-like_sf"/>
</dbReference>
<dbReference type="eggNOG" id="COG1335">
    <property type="taxonomic scope" value="Bacteria"/>
</dbReference>
<comment type="caution">
    <text evidence="9">The sequence shown here is derived from an EMBL/GenBank/DDBJ whole genome shotgun (WGS) entry which is preliminary data.</text>
</comment>
<keyword evidence="3" id="KW-0479">Metal-binding</keyword>
<dbReference type="PANTHER" id="PTHR11080:SF2">
    <property type="entry name" value="LD05707P"/>
    <property type="match status" value="1"/>
</dbReference>